<name>A0A165T7D4_9AGAM</name>
<proteinExistence type="predicted"/>
<reference evidence="2 3" key="1">
    <citation type="journal article" date="2016" name="Mol. Biol. Evol.">
        <title>Comparative Genomics of Early-Diverging Mushroom-Forming Fungi Provides Insights into the Origins of Lignocellulose Decay Capabilities.</title>
        <authorList>
            <person name="Nagy L.G."/>
            <person name="Riley R."/>
            <person name="Tritt A."/>
            <person name="Adam C."/>
            <person name="Daum C."/>
            <person name="Floudas D."/>
            <person name="Sun H."/>
            <person name="Yadav J.S."/>
            <person name="Pangilinan J."/>
            <person name="Larsson K.H."/>
            <person name="Matsuura K."/>
            <person name="Barry K."/>
            <person name="Labutti K."/>
            <person name="Kuo R."/>
            <person name="Ohm R.A."/>
            <person name="Bhattacharya S.S."/>
            <person name="Shirouzu T."/>
            <person name="Yoshinaga Y."/>
            <person name="Martin F.M."/>
            <person name="Grigoriev I.V."/>
            <person name="Hibbett D.S."/>
        </authorList>
    </citation>
    <scope>NUCLEOTIDE SEQUENCE [LARGE SCALE GENOMIC DNA]</scope>
    <source>
        <strain evidence="2 3">HHB14362 ss-1</strain>
    </source>
</reference>
<organism evidence="2 3">
    <name type="scientific">Neolentinus lepideus HHB14362 ss-1</name>
    <dbReference type="NCBI Taxonomy" id="1314782"/>
    <lineage>
        <taxon>Eukaryota</taxon>
        <taxon>Fungi</taxon>
        <taxon>Dikarya</taxon>
        <taxon>Basidiomycota</taxon>
        <taxon>Agaricomycotina</taxon>
        <taxon>Agaricomycetes</taxon>
        <taxon>Gloeophyllales</taxon>
        <taxon>Gloeophyllaceae</taxon>
        <taxon>Neolentinus</taxon>
    </lineage>
</organism>
<dbReference type="EMBL" id="KV425567">
    <property type="protein sequence ID" value="KZT26246.1"/>
    <property type="molecule type" value="Genomic_DNA"/>
</dbReference>
<dbReference type="InterPro" id="IPR011989">
    <property type="entry name" value="ARM-like"/>
</dbReference>
<feature type="region of interest" description="Disordered" evidence="1">
    <location>
        <begin position="646"/>
        <end position="668"/>
    </location>
</feature>
<dbReference type="OrthoDB" id="26149at2759"/>
<dbReference type="InterPro" id="IPR016024">
    <property type="entry name" value="ARM-type_fold"/>
</dbReference>
<dbReference type="Proteomes" id="UP000076761">
    <property type="component" value="Unassembled WGS sequence"/>
</dbReference>
<evidence type="ECO:0000313" key="2">
    <source>
        <dbReference type="EMBL" id="KZT26246.1"/>
    </source>
</evidence>
<sequence>MASPSAVPNADECRRAARKLGDLLAQLPLDEGGQWQEIEITSRNLANGLRVKGGPVDSHTTLGKTLLPQTLTSLLKSAINESVPDPTRRDAVYEILRVGANLCMDHDDNRGFLLEAGFPQTVVSLLEGYTESIPSNRYCGDPAPFANPDLRVIKTAIGVLLNCSIDYEPVKSRLIALEAAVTILRLSAAIYPPGSWMTAQSPAESSEGDLLESWNMRSGLSSWAWRAISELREDNRQTFSPDVLPLIVTPLLAFIPPHGSPSGVFVKPETSSTRRALLQVDFECLEEVCSLIEALVLDVEDIRLALARSTNINGSAGAQSSLAAILDFIERGEHPPVWNTEYSEEERASRVRSFGMYKAALVKVIVEVAGDDKNEDVLWEKGAGDDTFVGRMVSWIRTHKDLTTENARDDLIICSTLSLGNILRQERHASSLVEAPISLIPDLLSMLEPDADIKVKHGVVGLLKQMSHTPRVRPTLGSSGVLQKLAHSQVWAEKSDMAEIVEVSAIGVAKHLCTGIAENSCHLVLPVDDQDPELTAADQILALVRRSDSIAVKSEGTRVFVQVIKSLWSSDAASGSDMRRQNARKAVVIPEVAAALAQLVGRSRKYPILINEGVVALTLLSMFPGGGKIVVDAVLNPLPQEVSLRQSKPLASASNPTSASTGSASSSPIVVGPTRALDMLTTVLKSPETPPLIPVEVRANVCSLLGQLGKKGTVNEDDHRAADVDKVKSATRELLESSARISGGNGGALMSGAAKKALDAWAAGSS</sequence>
<dbReference type="STRING" id="1314782.A0A165T7D4"/>
<dbReference type="PANTHER" id="PTHR10957">
    <property type="entry name" value="RAP1 GTPASE-GDP DISSOCIATION STIMULATOR 1"/>
    <property type="match status" value="1"/>
</dbReference>
<dbReference type="Gene3D" id="1.25.10.10">
    <property type="entry name" value="Leucine-rich Repeat Variant"/>
    <property type="match status" value="1"/>
</dbReference>
<dbReference type="InterPro" id="IPR040144">
    <property type="entry name" value="RAP1GDS1"/>
</dbReference>
<protein>
    <recommendedName>
        <fullName evidence="4">ARM repeat-containing protein</fullName>
    </recommendedName>
</protein>
<dbReference type="AlphaFoldDB" id="A0A165T7D4"/>
<evidence type="ECO:0008006" key="4">
    <source>
        <dbReference type="Google" id="ProtNLM"/>
    </source>
</evidence>
<evidence type="ECO:0000313" key="3">
    <source>
        <dbReference type="Proteomes" id="UP000076761"/>
    </source>
</evidence>
<accession>A0A165T7D4</accession>
<dbReference type="InParanoid" id="A0A165T7D4"/>
<evidence type="ECO:0000256" key="1">
    <source>
        <dbReference type="SAM" id="MobiDB-lite"/>
    </source>
</evidence>
<dbReference type="SUPFAM" id="SSF48371">
    <property type="entry name" value="ARM repeat"/>
    <property type="match status" value="1"/>
</dbReference>
<gene>
    <name evidence="2" type="ORF">NEOLEDRAFT_1132274</name>
</gene>
<feature type="compositionally biased region" description="Low complexity" evidence="1">
    <location>
        <begin position="651"/>
        <end position="668"/>
    </location>
</feature>
<dbReference type="GO" id="GO:0005085">
    <property type="term" value="F:guanyl-nucleotide exchange factor activity"/>
    <property type="evidence" value="ECO:0007669"/>
    <property type="project" value="InterPro"/>
</dbReference>
<keyword evidence="3" id="KW-1185">Reference proteome</keyword>